<feature type="chain" id="PRO_5046391290" evidence="3">
    <location>
        <begin position="19"/>
        <end position="399"/>
    </location>
</feature>
<dbReference type="Pfam" id="PF04348">
    <property type="entry name" value="LppC"/>
    <property type="match status" value="1"/>
</dbReference>
<gene>
    <name evidence="4" type="ORF">JMJ54_09590</name>
</gene>
<keyword evidence="1" id="KW-0472">Membrane</keyword>
<dbReference type="InterPro" id="IPR007443">
    <property type="entry name" value="LpoA"/>
</dbReference>
<protein>
    <submittedName>
        <fullName evidence="4">Penicillin-binding protein activator</fullName>
    </submittedName>
</protein>
<comment type="caution">
    <text evidence="4">The sequence shown here is derived from an EMBL/GenBank/DDBJ whole genome shotgun (WGS) entry which is preliminary data.</text>
</comment>
<reference evidence="4 5" key="1">
    <citation type="submission" date="2021-01" db="EMBL/GenBank/DDBJ databases">
        <title>Draft Genome Sequence and Polyhydroxyalkanoate Biosynthetic Potential of Jeongeupia naejangsanensis Type Strain DSM 24253.</title>
        <authorList>
            <person name="Turrini P."/>
            <person name="Artuso I."/>
            <person name="Lugli G.A."/>
            <person name="Frangipani E."/>
            <person name="Ventura M."/>
            <person name="Visca P."/>
        </authorList>
    </citation>
    <scope>NUCLEOTIDE SEQUENCE [LARGE SCALE GENOMIC DNA]</scope>
    <source>
        <strain evidence="4 5">DSM 24253</strain>
    </source>
</reference>
<evidence type="ECO:0000256" key="3">
    <source>
        <dbReference type="SAM" id="SignalP"/>
    </source>
</evidence>
<dbReference type="CDD" id="cd06339">
    <property type="entry name" value="PBP1_YraM_LppC_lipoprotein-like"/>
    <property type="match status" value="1"/>
</dbReference>
<keyword evidence="3" id="KW-0732">Signal</keyword>
<dbReference type="RefSeq" id="WP_203538172.1">
    <property type="nucleotide sequence ID" value="NZ_JAESND010000004.1"/>
</dbReference>
<evidence type="ECO:0000313" key="5">
    <source>
        <dbReference type="Proteomes" id="UP000809431"/>
    </source>
</evidence>
<feature type="region of interest" description="Disordered" evidence="2">
    <location>
        <begin position="20"/>
        <end position="49"/>
    </location>
</feature>
<evidence type="ECO:0000256" key="2">
    <source>
        <dbReference type="SAM" id="MobiDB-lite"/>
    </source>
</evidence>
<feature type="signal peptide" evidence="3">
    <location>
        <begin position="1"/>
        <end position="18"/>
    </location>
</feature>
<feature type="region of interest" description="Disordered" evidence="2">
    <location>
        <begin position="378"/>
        <end position="399"/>
    </location>
</feature>
<sequence>MRALLYGALLAGVSTGCATRPAPVASQPTPAPSVVARPAPPKPAPVEITPLPQTPAVTVEAKHDAYIAVLLPSATASKALKPAVDQIVDGIIKGARVFGQGSEPPLRVFETTDQDEDVLAQYNKAVEGGAAAVIGPLTRSAVNYLADNGQFPVPVIALNSFDARTLRRPNLYSFSLSVEQEASEVARVMRESGVRNPLIVTAANPLSQRMSQGFAAAWQALGNPAPQVIDAGNATQALAGLRAQVAAKNPDAVFLATGFKLGRKVRPFIGNDLPVYATSQINPGPLPATAIADLAGVRFLDMPWVVNADDPYYALFARARTQSNDYERMFALGVDAWRIAAALIHAPGQSVSFDGLTGQLSQRTDGVIERRLLPERFGEGNAVPSASDSATPDDGAPIL</sequence>
<dbReference type="EMBL" id="JAESND010000004">
    <property type="protein sequence ID" value="MBM3116085.1"/>
    <property type="molecule type" value="Genomic_DNA"/>
</dbReference>
<keyword evidence="5" id="KW-1185">Reference proteome</keyword>
<dbReference type="PANTHER" id="PTHR38038">
    <property type="entry name" value="PENICILLIN-BINDING PROTEIN ACTIVATOR LPOA"/>
    <property type="match status" value="1"/>
</dbReference>
<proteinExistence type="predicted"/>
<dbReference type="InterPro" id="IPR028082">
    <property type="entry name" value="Peripla_BP_I"/>
</dbReference>
<dbReference type="PROSITE" id="PS51257">
    <property type="entry name" value="PROKAR_LIPOPROTEIN"/>
    <property type="match status" value="1"/>
</dbReference>
<organism evidence="4 5">
    <name type="scientific">Jeongeupia naejangsanensis</name>
    <dbReference type="NCBI Taxonomy" id="613195"/>
    <lineage>
        <taxon>Bacteria</taxon>
        <taxon>Pseudomonadati</taxon>
        <taxon>Pseudomonadota</taxon>
        <taxon>Betaproteobacteria</taxon>
        <taxon>Neisseriales</taxon>
        <taxon>Chitinibacteraceae</taxon>
        <taxon>Jeongeupia</taxon>
    </lineage>
</organism>
<name>A0ABS2BKF0_9NEIS</name>
<dbReference type="Gene3D" id="3.40.50.2300">
    <property type="match status" value="2"/>
</dbReference>
<dbReference type="PANTHER" id="PTHR38038:SF1">
    <property type="entry name" value="PENICILLIN-BINDING PROTEIN ACTIVATOR LPOA"/>
    <property type="match status" value="1"/>
</dbReference>
<evidence type="ECO:0000313" key="4">
    <source>
        <dbReference type="EMBL" id="MBM3116085.1"/>
    </source>
</evidence>
<accession>A0ABS2BKF0</accession>
<dbReference type="SUPFAM" id="SSF53822">
    <property type="entry name" value="Periplasmic binding protein-like I"/>
    <property type="match status" value="1"/>
</dbReference>
<dbReference type="Proteomes" id="UP000809431">
    <property type="component" value="Unassembled WGS sequence"/>
</dbReference>
<evidence type="ECO:0000256" key="1">
    <source>
        <dbReference type="ARBA" id="ARBA00023136"/>
    </source>
</evidence>